<dbReference type="InterPro" id="IPR012921">
    <property type="entry name" value="SPOC_C"/>
</dbReference>
<sequence length="654" mass="70601">MPCSFFLTAIKDCKQADNEAVTPSKQPPEDTTTDVAPSSQPASEPAPPQSYSPEKAKEPVNSGVPKQQSAESDPSIPPNQAEISLSPAAPSPSTSAPRHHETGALMVTKTTYVIPKKQPGPQPPSSHVSASASGQKSSSAPTLLNETRNLLVPPAPSAPSSRPSQPNNQVRQSIQRSLSSILFKRVCDCEDLEMSESEVAKVVASIEMEMFDIFRNTDSKYMNKYRTIMFNLKDPRNKGLLCRVVRGEISAFRLARMSQKDMQATKVASQEQKSFPAPALKTRISQGRAVPDILACMLKDTTSEHKAHLFDLKCKICTGQILLGEEEEPAKKKPKVSETRDKQEPSWRKSAGDDSPLRAPPDSPDMDSPTSSLTDPSSRLIIDAPELTIVESPASPIMDSPASPTLESPRAYTPVVIPAVSTVTITRRDPRTAASRLSALSSVTSGPSNTTQNPSVPYAPLKESISALPSAPASSRPPTKPKSILMKPSSSVDPRLYGTSSRTVISESPADGETSQFLAKQDIVWKGFLNMLTVAKFVTKGYLVSGSDLPDTIQIGGRILPQTVWDYVAKLKSSVTKELCVIRFHPATEEEEVAYVSLFSYFSSRGRFGVVANGSRSIKDVYLVPLSAKESIPSILQPLNGPGVNTLNTAYSLL</sequence>
<feature type="compositionally biased region" description="Basic and acidic residues" evidence="1">
    <location>
        <begin position="329"/>
        <end position="356"/>
    </location>
</feature>
<dbReference type="SUPFAM" id="SSF46942">
    <property type="entry name" value="Elongation factor TFIIS domain 2"/>
    <property type="match status" value="1"/>
</dbReference>
<dbReference type="InterPro" id="IPR036575">
    <property type="entry name" value="TFIIS_cen_dom_sf"/>
</dbReference>
<dbReference type="Proteomes" id="UP000694568">
    <property type="component" value="Unplaced"/>
</dbReference>
<feature type="region of interest" description="Disordered" evidence="1">
    <location>
        <begin position="114"/>
        <end position="173"/>
    </location>
</feature>
<feature type="compositionally biased region" description="Low complexity" evidence="1">
    <location>
        <begin position="125"/>
        <end position="141"/>
    </location>
</feature>
<evidence type="ECO:0000259" key="2">
    <source>
        <dbReference type="PROSITE" id="PS51321"/>
    </source>
</evidence>
<dbReference type="SMART" id="SM00510">
    <property type="entry name" value="TFS2M"/>
    <property type="match status" value="1"/>
</dbReference>
<feature type="compositionally biased region" description="Low complexity" evidence="1">
    <location>
        <begin position="466"/>
        <end position="483"/>
    </location>
</feature>
<reference evidence="3" key="1">
    <citation type="submission" date="2025-08" db="UniProtKB">
        <authorList>
            <consortium name="Ensembl"/>
        </authorList>
    </citation>
    <scope>IDENTIFICATION</scope>
</reference>
<organism evidence="3 4">
    <name type="scientific">Sander lucioperca</name>
    <name type="common">Pike-perch</name>
    <name type="synonym">Perca lucioperca</name>
    <dbReference type="NCBI Taxonomy" id="283035"/>
    <lineage>
        <taxon>Eukaryota</taxon>
        <taxon>Metazoa</taxon>
        <taxon>Chordata</taxon>
        <taxon>Craniata</taxon>
        <taxon>Vertebrata</taxon>
        <taxon>Euteleostomi</taxon>
        <taxon>Actinopterygii</taxon>
        <taxon>Neopterygii</taxon>
        <taxon>Teleostei</taxon>
        <taxon>Neoteleostei</taxon>
        <taxon>Acanthomorphata</taxon>
        <taxon>Eupercaria</taxon>
        <taxon>Perciformes</taxon>
        <taxon>Percoidei</taxon>
        <taxon>Percidae</taxon>
        <taxon>Luciopercinae</taxon>
        <taxon>Sander</taxon>
    </lineage>
</organism>
<feature type="region of interest" description="Disordered" evidence="1">
    <location>
        <begin position="328"/>
        <end position="380"/>
    </location>
</feature>
<feature type="domain" description="TFIIS central" evidence="2">
    <location>
        <begin position="170"/>
        <end position="291"/>
    </location>
</feature>
<dbReference type="Pfam" id="PF07744">
    <property type="entry name" value="SPOC"/>
    <property type="match status" value="1"/>
</dbReference>
<proteinExistence type="predicted"/>
<dbReference type="GeneTree" id="ENSGT00940000155532"/>
<reference evidence="3" key="2">
    <citation type="submission" date="2025-09" db="UniProtKB">
        <authorList>
            <consortium name="Ensembl"/>
        </authorList>
    </citation>
    <scope>IDENTIFICATION</scope>
</reference>
<dbReference type="AlphaFoldDB" id="A0A8C9XBZ6"/>
<dbReference type="PANTHER" id="PTHR11477:SF13">
    <property type="entry name" value="DEATH-INDUCER OBLITERATOR 1"/>
    <property type="match status" value="1"/>
</dbReference>
<protein>
    <recommendedName>
        <fullName evidence="2">TFIIS central domain-containing protein</fullName>
    </recommendedName>
</protein>
<feature type="compositionally biased region" description="Low complexity" evidence="1">
    <location>
        <begin position="86"/>
        <end position="96"/>
    </location>
</feature>
<feature type="compositionally biased region" description="Polar residues" evidence="1">
    <location>
        <begin position="446"/>
        <end position="455"/>
    </location>
</feature>
<evidence type="ECO:0000313" key="3">
    <source>
        <dbReference type="Ensembl" id="ENSSLUP00000007755.1"/>
    </source>
</evidence>
<keyword evidence="4" id="KW-1185">Reference proteome</keyword>
<dbReference type="Gene3D" id="1.10.472.30">
    <property type="entry name" value="Transcription elongation factor S-II, central domain"/>
    <property type="match status" value="1"/>
</dbReference>
<dbReference type="Ensembl" id="ENSSLUT00000007989.1">
    <property type="protein sequence ID" value="ENSSLUP00000007755.1"/>
    <property type="gene ID" value="ENSSLUG00000003606.1"/>
</dbReference>
<evidence type="ECO:0000313" key="4">
    <source>
        <dbReference type="Proteomes" id="UP000694568"/>
    </source>
</evidence>
<feature type="compositionally biased region" description="Polar residues" evidence="1">
    <location>
        <begin position="21"/>
        <end position="35"/>
    </location>
</feature>
<dbReference type="PANTHER" id="PTHR11477">
    <property type="entry name" value="TRANSCRIPTION FACTOR S-II ZINC FINGER DOMAIN-CONTAINING PROTEIN"/>
    <property type="match status" value="1"/>
</dbReference>
<dbReference type="InterPro" id="IPR003618">
    <property type="entry name" value="TFIIS_cen_dom"/>
</dbReference>
<name>A0A8C9XBZ6_SANLU</name>
<evidence type="ECO:0000256" key="1">
    <source>
        <dbReference type="SAM" id="MobiDB-lite"/>
    </source>
</evidence>
<feature type="compositionally biased region" description="Polar residues" evidence="1">
    <location>
        <begin position="488"/>
        <end position="506"/>
    </location>
</feature>
<feature type="compositionally biased region" description="Low complexity" evidence="1">
    <location>
        <begin position="436"/>
        <end position="445"/>
    </location>
</feature>
<dbReference type="GO" id="GO:0005634">
    <property type="term" value="C:nucleus"/>
    <property type="evidence" value="ECO:0007669"/>
    <property type="project" value="TreeGrafter"/>
</dbReference>
<accession>A0A8C9XBZ6</accession>
<feature type="region of interest" description="Disordered" evidence="1">
    <location>
        <begin position="436"/>
        <end position="511"/>
    </location>
</feature>
<feature type="compositionally biased region" description="Low complexity" evidence="1">
    <location>
        <begin position="158"/>
        <end position="169"/>
    </location>
</feature>
<dbReference type="GO" id="GO:0006351">
    <property type="term" value="P:DNA-templated transcription"/>
    <property type="evidence" value="ECO:0007669"/>
    <property type="project" value="InterPro"/>
</dbReference>
<feature type="region of interest" description="Disordered" evidence="1">
    <location>
        <begin position="11"/>
        <end position="100"/>
    </location>
</feature>
<feature type="compositionally biased region" description="Low complexity" evidence="1">
    <location>
        <begin position="366"/>
        <end position="378"/>
    </location>
</feature>
<dbReference type="Pfam" id="PF07500">
    <property type="entry name" value="TFIIS_M"/>
    <property type="match status" value="1"/>
</dbReference>
<dbReference type="PROSITE" id="PS51321">
    <property type="entry name" value="TFIIS_CENTRAL"/>
    <property type="match status" value="1"/>
</dbReference>